<reference evidence="1" key="1">
    <citation type="submission" date="2025-08" db="UniProtKB">
        <authorList>
            <consortium name="Ensembl"/>
        </authorList>
    </citation>
    <scope>IDENTIFICATION</scope>
</reference>
<accession>A0A3Q2CVZ8</accession>
<dbReference type="GO" id="GO:0005813">
    <property type="term" value="C:centrosome"/>
    <property type="evidence" value="ECO:0007669"/>
    <property type="project" value="TreeGrafter"/>
</dbReference>
<name>A0A3Q2CVZ8_CYPVA</name>
<dbReference type="AlphaFoldDB" id="A0A3Q2CVZ8"/>
<dbReference type="PANTHER" id="PTHR31393">
    <property type="entry name" value="C5ORF31"/>
    <property type="match status" value="1"/>
</dbReference>
<keyword evidence="2" id="KW-1185">Reference proteome</keyword>
<sequence length="310" mass="35456">MGIFWVYFYAYYTFFNREKMMKTATLKEHPYSSHISRFAVFPSFLSPDDLERGVRAASQSFINPLIPNKAPDVTVVSKTIGGPYRHEILENPTKTRKVAVSWTGENGFLDHPKPVKAERQIFYPAPPKTVLPNLKLRDWDLSLSERTSNMLRNLERKLWTTSYKMDFTGSGPSNPLKIDDFKEKIITLTRINSHSAPLEDFEFRNASCSELHDQLLTKEEIKTRSRELLNSSPYTSILPRPPVHCTNTFERVGRTGSDLSILDLQNSFSKSEAHCRFNSSVTHGAVNLRDNVVTGKRHSFYGINCNHIHG</sequence>
<dbReference type="GeneTree" id="ENSGT00390000015236"/>
<dbReference type="InterPro" id="IPR027886">
    <property type="entry name" value="SPMIP4"/>
</dbReference>
<proteinExistence type="predicted"/>
<reference evidence="1" key="2">
    <citation type="submission" date="2025-09" db="UniProtKB">
        <authorList>
            <consortium name="Ensembl"/>
        </authorList>
    </citation>
    <scope>IDENTIFICATION</scope>
</reference>
<dbReference type="PANTHER" id="PTHR31393:SF2">
    <property type="entry name" value="CHROMOSOME 7 OPEN READING FRAME 31"/>
    <property type="match status" value="1"/>
</dbReference>
<dbReference type="Proteomes" id="UP000265020">
    <property type="component" value="Unassembled WGS sequence"/>
</dbReference>
<dbReference type="Pfam" id="PF15093">
    <property type="entry name" value="SPMIP4-like"/>
    <property type="match status" value="1"/>
</dbReference>
<dbReference type="Ensembl" id="ENSCVAT00000016529.1">
    <property type="protein sequence ID" value="ENSCVAP00000009968.1"/>
    <property type="gene ID" value="ENSCVAG00000012030.1"/>
</dbReference>
<protein>
    <submittedName>
        <fullName evidence="1">Uncharacterized protein</fullName>
    </submittedName>
</protein>
<evidence type="ECO:0000313" key="2">
    <source>
        <dbReference type="Proteomes" id="UP000265020"/>
    </source>
</evidence>
<dbReference type="OMA" id="GINCHYI"/>
<organism evidence="1 2">
    <name type="scientific">Cyprinodon variegatus</name>
    <name type="common">Sheepshead minnow</name>
    <dbReference type="NCBI Taxonomy" id="28743"/>
    <lineage>
        <taxon>Eukaryota</taxon>
        <taxon>Metazoa</taxon>
        <taxon>Chordata</taxon>
        <taxon>Craniata</taxon>
        <taxon>Vertebrata</taxon>
        <taxon>Euteleostomi</taxon>
        <taxon>Actinopterygii</taxon>
        <taxon>Neopterygii</taxon>
        <taxon>Teleostei</taxon>
        <taxon>Neoteleostei</taxon>
        <taxon>Acanthomorphata</taxon>
        <taxon>Ovalentaria</taxon>
        <taxon>Atherinomorphae</taxon>
        <taxon>Cyprinodontiformes</taxon>
        <taxon>Cyprinodontidae</taxon>
        <taxon>Cyprinodon</taxon>
    </lineage>
</organism>
<evidence type="ECO:0000313" key="1">
    <source>
        <dbReference type="Ensembl" id="ENSCVAP00000009968.1"/>
    </source>
</evidence>